<dbReference type="KEGG" id="dwd:DSCW_01930"/>
<gene>
    <name evidence="2" type="ORF">DSCW_01930</name>
</gene>
<feature type="region of interest" description="Disordered" evidence="1">
    <location>
        <begin position="155"/>
        <end position="250"/>
    </location>
</feature>
<protein>
    <submittedName>
        <fullName evidence="2">Uncharacterized protein</fullName>
    </submittedName>
</protein>
<dbReference type="AlphaFoldDB" id="A0A5K7YTV5"/>
<evidence type="ECO:0000313" key="2">
    <source>
        <dbReference type="EMBL" id="BBO72776.1"/>
    </source>
</evidence>
<dbReference type="RefSeq" id="WP_155301952.1">
    <property type="nucleotide sequence ID" value="NZ_AP021875.1"/>
</dbReference>
<reference evidence="2 3" key="1">
    <citation type="submission" date="2019-11" db="EMBL/GenBank/DDBJ databases">
        <title>Comparative genomics of hydrocarbon-degrading Desulfosarcina strains.</title>
        <authorList>
            <person name="Watanabe M."/>
            <person name="Kojima H."/>
            <person name="Fukui M."/>
        </authorList>
    </citation>
    <scope>NUCLEOTIDE SEQUENCE [LARGE SCALE GENOMIC DNA]</scope>
    <source>
        <strain evidence="2 3">PP31</strain>
    </source>
</reference>
<organism evidence="2 3">
    <name type="scientific">Desulfosarcina widdelii</name>
    <dbReference type="NCBI Taxonomy" id="947919"/>
    <lineage>
        <taxon>Bacteria</taxon>
        <taxon>Pseudomonadati</taxon>
        <taxon>Thermodesulfobacteriota</taxon>
        <taxon>Desulfobacteria</taxon>
        <taxon>Desulfobacterales</taxon>
        <taxon>Desulfosarcinaceae</taxon>
        <taxon>Desulfosarcina</taxon>
    </lineage>
</organism>
<keyword evidence="3" id="KW-1185">Reference proteome</keyword>
<dbReference type="EMBL" id="AP021875">
    <property type="protein sequence ID" value="BBO72776.1"/>
    <property type="molecule type" value="Genomic_DNA"/>
</dbReference>
<feature type="compositionally biased region" description="Polar residues" evidence="1">
    <location>
        <begin position="189"/>
        <end position="210"/>
    </location>
</feature>
<accession>A0A5K7YTV5</accession>
<sequence length="250" mass="24861">MAAAEAASKAAAKAAAGEALTDADISAMVTVTQDANLAKSLTAETLAQSYMSASKVSDVDKSNLANSYLAALVARGDISESDITASDTMAKAMSFLTDFALSKTAVPVVGQLATKIGLPPVATSLASNLISTEGFITSQSRQSFAQHQAAKALGLSTESTEATMQAGSGGSQSSAGKESVAGAVGGSAQGTPQPATSTTMASKETASVKQSLADRPVLGMAGIGRSGTMLTGPQGIKNAPKLKRNTLLGG</sequence>
<proteinExistence type="predicted"/>
<evidence type="ECO:0000256" key="1">
    <source>
        <dbReference type="SAM" id="MobiDB-lite"/>
    </source>
</evidence>
<feature type="compositionally biased region" description="Low complexity" evidence="1">
    <location>
        <begin position="171"/>
        <end position="182"/>
    </location>
</feature>
<name>A0A5K7YTV5_9BACT</name>
<evidence type="ECO:0000313" key="3">
    <source>
        <dbReference type="Proteomes" id="UP000427769"/>
    </source>
</evidence>
<dbReference type="Proteomes" id="UP000427769">
    <property type="component" value="Chromosome"/>
</dbReference>